<evidence type="ECO:0008006" key="16">
    <source>
        <dbReference type="Google" id="ProtNLM"/>
    </source>
</evidence>
<evidence type="ECO:0000256" key="11">
    <source>
        <dbReference type="SAM" id="MobiDB-lite"/>
    </source>
</evidence>
<dbReference type="SMART" id="SM00291">
    <property type="entry name" value="ZnF_ZZ"/>
    <property type="match status" value="1"/>
</dbReference>
<keyword evidence="6 10" id="KW-0788">Thiol protease</keyword>
<evidence type="ECO:0000259" key="13">
    <source>
        <dbReference type="PROSITE" id="PS50203"/>
    </source>
</evidence>
<feature type="active site" evidence="8 10">
    <location>
        <position position="147"/>
    </location>
</feature>
<dbReference type="Pfam" id="PF00569">
    <property type="entry name" value="ZZ"/>
    <property type="match status" value="1"/>
</dbReference>
<evidence type="ECO:0000256" key="7">
    <source>
        <dbReference type="ARBA" id="ARBA00022833"/>
    </source>
</evidence>
<dbReference type="InterPro" id="IPR000169">
    <property type="entry name" value="Pept_cys_AS"/>
</dbReference>
<dbReference type="CDD" id="cd00044">
    <property type="entry name" value="CysPc"/>
    <property type="match status" value="1"/>
</dbReference>
<dbReference type="Proteomes" id="UP000027265">
    <property type="component" value="Unassembled WGS sequence"/>
</dbReference>
<evidence type="ECO:0000256" key="5">
    <source>
        <dbReference type="ARBA" id="ARBA00022801"/>
    </source>
</evidence>
<dbReference type="GO" id="GO:0004198">
    <property type="term" value="F:calcium-dependent cysteine-type endopeptidase activity"/>
    <property type="evidence" value="ECO:0007669"/>
    <property type="project" value="InterPro"/>
</dbReference>
<evidence type="ECO:0000256" key="1">
    <source>
        <dbReference type="ARBA" id="ARBA00007623"/>
    </source>
</evidence>
<dbReference type="AlphaFoldDB" id="A0A067PGC3"/>
<dbReference type="PRINTS" id="PR00704">
    <property type="entry name" value="CALPAIN"/>
</dbReference>
<comment type="similarity">
    <text evidence="1">Belongs to the peptidase C2 family.</text>
</comment>
<dbReference type="STRING" id="933084.A0A067PGC3"/>
<dbReference type="Gene3D" id="3.30.60.90">
    <property type="match status" value="1"/>
</dbReference>
<dbReference type="EMBL" id="KL197731">
    <property type="protein sequence ID" value="KDQ53933.1"/>
    <property type="molecule type" value="Genomic_DNA"/>
</dbReference>
<dbReference type="InterPro" id="IPR022684">
    <property type="entry name" value="Calpain_cysteine_protease"/>
</dbReference>
<dbReference type="OrthoDB" id="424753at2759"/>
<dbReference type="PANTHER" id="PTHR10183">
    <property type="entry name" value="CALPAIN"/>
    <property type="match status" value="1"/>
</dbReference>
<sequence>MPSQHHHRRIHHDSSTAKSNLLGSMTSHLKKAKLVSTHGAKSGPVEFTQRKDKAGLLVTEELDKAIERCKATVEAIAAECRRRNRRFRDIEFDLDNNQWFCLHGLINNSTDISPEDTRRVPQIFNDPQFYIDGASTGDIVQGSLGDCWFLSALAIVTTMEGLIEKICVARDEKVGVYGFIFYRDAGWQEVIIDDLLCLSVPQYEKLDGSAKNLYKQDKDVYNETARKGSKSLYFAKSGTENETWVPLLEKAYAKLHGDYAALHGGYTCEALEDLTGGVSSDIPVKDILDEDQFWNTELRRVNSDRLFGCSLSGGNYDVDGLVTSHEYSIIAAIECKGKRFLKIRNPWGRKEWTGRWSDGSKEWTPEWLQALPALGHSFGDDGAFLMEYKDFLSTWDTIARTVLFDSTWTMSSQWLNVTSRTFPCAWSFGDVSFTFSIPKASPTVIVLAKLNDRHFQDVTSCYHWFVDFRLFKKGEKEHIGTSAHGYYYRRSVNLEIDLDAGDYVVHVRLDRATRDNRPKTWPQEASTTWDVRKLSRKMTEMTTSATIAANFDPSNQADFLPLQSDPFTGQDISEIEAFATVATPAVSTEAGVAETKPKAKKTKSGKKAGKVKGGKDGETKPEVDDEGAAEGDEGGEDESKEDHDVEKGDEEEEDNNEDSDGEEESSESVAVHNGFYCDGCRMDPIKGPRFHCLDSACNDNFDLCEKCADENKHDADSKHEADHKMLRINAPDDEDKYGLKDKIEGNENKITLGLRVYTKRDSPATVKGQLRHGTLLRWTKKQKDEKVGDNAPVTVTE</sequence>
<organism evidence="14 15">
    <name type="scientific">Jaapia argillacea MUCL 33604</name>
    <dbReference type="NCBI Taxonomy" id="933084"/>
    <lineage>
        <taxon>Eukaryota</taxon>
        <taxon>Fungi</taxon>
        <taxon>Dikarya</taxon>
        <taxon>Basidiomycota</taxon>
        <taxon>Agaricomycotina</taxon>
        <taxon>Agaricomycetes</taxon>
        <taxon>Agaricomycetidae</taxon>
        <taxon>Jaapiales</taxon>
        <taxon>Jaapiaceae</taxon>
        <taxon>Jaapia</taxon>
    </lineage>
</organism>
<dbReference type="InterPro" id="IPR000433">
    <property type="entry name" value="Znf_ZZ"/>
</dbReference>
<dbReference type="SUPFAM" id="SSF54001">
    <property type="entry name" value="Cysteine proteinases"/>
    <property type="match status" value="1"/>
</dbReference>
<keyword evidence="4 9" id="KW-0863">Zinc-finger</keyword>
<feature type="region of interest" description="Disordered" evidence="11">
    <location>
        <begin position="585"/>
        <end position="669"/>
    </location>
</feature>
<keyword evidence="5 10" id="KW-0378">Hydrolase</keyword>
<dbReference type="PROSITE" id="PS00139">
    <property type="entry name" value="THIOL_PROTEASE_CYS"/>
    <property type="match status" value="1"/>
</dbReference>
<feature type="compositionally biased region" description="Acidic residues" evidence="11">
    <location>
        <begin position="623"/>
        <end position="639"/>
    </location>
</feature>
<dbReference type="GO" id="GO:0008270">
    <property type="term" value="F:zinc ion binding"/>
    <property type="evidence" value="ECO:0007669"/>
    <property type="project" value="UniProtKB-KW"/>
</dbReference>
<keyword evidence="15" id="KW-1185">Reference proteome</keyword>
<dbReference type="HOGENOM" id="CLU_006072_2_1_1"/>
<dbReference type="PANTHER" id="PTHR10183:SF379">
    <property type="entry name" value="CALPAIN-5"/>
    <property type="match status" value="1"/>
</dbReference>
<dbReference type="InterPro" id="IPR043145">
    <property type="entry name" value="Znf_ZZ_sf"/>
</dbReference>
<evidence type="ECO:0000313" key="15">
    <source>
        <dbReference type="Proteomes" id="UP000027265"/>
    </source>
</evidence>
<feature type="compositionally biased region" description="Acidic residues" evidence="11">
    <location>
        <begin position="647"/>
        <end position="666"/>
    </location>
</feature>
<evidence type="ECO:0000256" key="2">
    <source>
        <dbReference type="ARBA" id="ARBA00022670"/>
    </source>
</evidence>
<protein>
    <recommendedName>
        <fullName evidence="16">Calpain catalytic domain-containing protein</fullName>
    </recommendedName>
</protein>
<dbReference type="GO" id="GO:0006508">
    <property type="term" value="P:proteolysis"/>
    <property type="evidence" value="ECO:0007669"/>
    <property type="project" value="UniProtKB-KW"/>
</dbReference>
<evidence type="ECO:0000313" key="14">
    <source>
        <dbReference type="EMBL" id="KDQ53933.1"/>
    </source>
</evidence>
<evidence type="ECO:0000256" key="9">
    <source>
        <dbReference type="PROSITE-ProRule" id="PRU00228"/>
    </source>
</evidence>
<evidence type="ECO:0000256" key="10">
    <source>
        <dbReference type="PROSITE-ProRule" id="PRU00239"/>
    </source>
</evidence>
<dbReference type="SUPFAM" id="SSF57850">
    <property type="entry name" value="RING/U-box"/>
    <property type="match status" value="1"/>
</dbReference>
<feature type="domain" description="Calpain catalytic" evidence="13">
    <location>
        <begin position="86"/>
        <end position="404"/>
    </location>
</feature>
<feature type="domain" description="ZZ-type" evidence="12">
    <location>
        <begin position="672"/>
        <end position="733"/>
    </location>
</feature>
<evidence type="ECO:0000256" key="4">
    <source>
        <dbReference type="ARBA" id="ARBA00022771"/>
    </source>
</evidence>
<evidence type="ECO:0000256" key="8">
    <source>
        <dbReference type="PIRSR" id="PIRSR622684-1"/>
    </source>
</evidence>
<dbReference type="InterPro" id="IPR001300">
    <property type="entry name" value="Peptidase_C2_calpain_cat"/>
</dbReference>
<dbReference type="CDD" id="cd02249">
    <property type="entry name" value="ZZ"/>
    <property type="match status" value="1"/>
</dbReference>
<keyword evidence="7" id="KW-0862">Zinc</keyword>
<name>A0A067PGC3_9AGAM</name>
<dbReference type="Gene3D" id="3.90.70.10">
    <property type="entry name" value="Cysteine proteinases"/>
    <property type="match status" value="1"/>
</dbReference>
<dbReference type="InterPro" id="IPR038765">
    <property type="entry name" value="Papain-like_cys_pep_sf"/>
</dbReference>
<feature type="active site" evidence="8 10">
    <location>
        <position position="345"/>
    </location>
</feature>
<keyword evidence="2 10" id="KW-0645">Protease</keyword>
<feature type="active site" evidence="8 10">
    <location>
        <position position="325"/>
    </location>
</feature>
<gene>
    <name evidence="14" type="ORF">JAAARDRAFT_38908</name>
</gene>
<accession>A0A067PGC3</accession>
<reference evidence="15" key="1">
    <citation type="journal article" date="2014" name="Proc. Natl. Acad. Sci. U.S.A.">
        <title>Extensive sampling of basidiomycete genomes demonstrates inadequacy of the white-rot/brown-rot paradigm for wood decay fungi.</title>
        <authorList>
            <person name="Riley R."/>
            <person name="Salamov A.A."/>
            <person name="Brown D.W."/>
            <person name="Nagy L.G."/>
            <person name="Floudas D."/>
            <person name="Held B.W."/>
            <person name="Levasseur A."/>
            <person name="Lombard V."/>
            <person name="Morin E."/>
            <person name="Otillar R."/>
            <person name="Lindquist E.A."/>
            <person name="Sun H."/>
            <person name="LaButti K.M."/>
            <person name="Schmutz J."/>
            <person name="Jabbour D."/>
            <person name="Luo H."/>
            <person name="Baker S.E."/>
            <person name="Pisabarro A.G."/>
            <person name="Walton J.D."/>
            <person name="Blanchette R.A."/>
            <person name="Henrissat B."/>
            <person name="Martin F."/>
            <person name="Cullen D."/>
            <person name="Hibbett D.S."/>
            <person name="Grigoriev I.V."/>
        </authorList>
    </citation>
    <scope>NUCLEOTIDE SEQUENCE [LARGE SCALE GENOMIC DNA]</scope>
    <source>
        <strain evidence="15">MUCL 33604</strain>
    </source>
</reference>
<evidence type="ECO:0000256" key="3">
    <source>
        <dbReference type="ARBA" id="ARBA00022723"/>
    </source>
</evidence>
<dbReference type="SMART" id="SM00230">
    <property type="entry name" value="CysPc"/>
    <property type="match status" value="1"/>
</dbReference>
<evidence type="ECO:0000259" key="12">
    <source>
        <dbReference type="PROSITE" id="PS50135"/>
    </source>
</evidence>
<dbReference type="InParanoid" id="A0A067PGC3"/>
<dbReference type="Pfam" id="PF00648">
    <property type="entry name" value="Peptidase_C2"/>
    <property type="match status" value="1"/>
</dbReference>
<keyword evidence="3" id="KW-0479">Metal-binding</keyword>
<feature type="compositionally biased region" description="Basic residues" evidence="11">
    <location>
        <begin position="598"/>
        <end position="612"/>
    </location>
</feature>
<feature type="compositionally biased region" description="Basic and acidic residues" evidence="11">
    <location>
        <begin position="613"/>
        <end position="622"/>
    </location>
</feature>
<proteinExistence type="inferred from homology"/>
<dbReference type="PROSITE" id="PS50135">
    <property type="entry name" value="ZF_ZZ_2"/>
    <property type="match status" value="1"/>
</dbReference>
<evidence type="ECO:0000256" key="6">
    <source>
        <dbReference type="ARBA" id="ARBA00022807"/>
    </source>
</evidence>
<dbReference type="PROSITE" id="PS50203">
    <property type="entry name" value="CALPAIN_CAT"/>
    <property type="match status" value="1"/>
</dbReference>